<dbReference type="PaxDb" id="584708-Apau_0997"/>
<dbReference type="PANTHER" id="PTHR31793">
    <property type="entry name" value="4-HYDROXYBENZOYL-COA THIOESTERASE FAMILY MEMBER"/>
    <property type="match status" value="1"/>
</dbReference>
<sequence>MAPFEHPLTLRVRYSETDQMGIAYHANYLVWFEVARTDYCRALGMPYVDWEKQGIFLPVVEAHCRYKKPARYDDALNVLCWVSELKPHSLVFSYRVLREDLLLAEGWTKHGICDAQGRLVRGDNPFYRWMEERNP</sequence>
<dbReference type="AlphaFoldDB" id="E3CWX4"/>
<dbReference type="Proteomes" id="UP000005096">
    <property type="component" value="Chromosome"/>
</dbReference>
<evidence type="ECO:0000256" key="1">
    <source>
        <dbReference type="ARBA" id="ARBA00005953"/>
    </source>
</evidence>
<dbReference type="InterPro" id="IPR006683">
    <property type="entry name" value="Thioestr_dom"/>
</dbReference>
<accession>E3CWX4</accession>
<reference evidence="4 5" key="1">
    <citation type="journal article" date="2010" name="Stand. Genomic Sci.">
        <title>Non-contiguous finished genome sequence of Aminomonas paucivorans type strain (GLU-3).</title>
        <authorList>
            <person name="Pitluck S."/>
            <person name="Yasawong M."/>
            <person name="Held B."/>
            <person name="Lapidus A."/>
            <person name="Nolan M."/>
            <person name="Copeland A."/>
            <person name="Lucas S."/>
            <person name="Del Rio T.G."/>
            <person name="Tice H."/>
            <person name="Cheng J.F."/>
            <person name="Chertkov O."/>
            <person name="Goodwin L."/>
            <person name="Tapia R."/>
            <person name="Han C."/>
            <person name="Liolios K."/>
            <person name="Ivanova N."/>
            <person name="Mavromatis K."/>
            <person name="Ovchinnikova G."/>
            <person name="Pati A."/>
            <person name="Chen A."/>
            <person name="Palaniappan K."/>
            <person name="Land M."/>
            <person name="Hauser L."/>
            <person name="Chang Y.J."/>
            <person name="Jeffries C.D."/>
            <person name="Pukall R."/>
            <person name="Spring S."/>
            <person name="Rohde M."/>
            <person name="Sikorski J."/>
            <person name="Goker M."/>
            <person name="Woyke T."/>
            <person name="Bristow J."/>
            <person name="Eisen J.A."/>
            <person name="Markowitz V."/>
            <person name="Hugenholtz P."/>
            <person name="Kyrpides N.C."/>
            <person name="Klenk H.P."/>
        </authorList>
    </citation>
    <scope>NUCLEOTIDE SEQUENCE [LARGE SCALE GENOMIC DNA]</scope>
    <source>
        <strain evidence="4 5">DSM 12260</strain>
    </source>
</reference>
<dbReference type="PANTHER" id="PTHR31793:SF27">
    <property type="entry name" value="NOVEL THIOESTERASE SUPERFAMILY DOMAIN AND SAPOSIN A-TYPE DOMAIN CONTAINING PROTEIN (0610012H03RIK)"/>
    <property type="match status" value="1"/>
</dbReference>
<dbReference type="EMBL" id="CM001022">
    <property type="protein sequence ID" value="EFQ23424.1"/>
    <property type="molecule type" value="Genomic_DNA"/>
</dbReference>
<dbReference type="STRING" id="584708.Apau_0997"/>
<dbReference type="PIRSF" id="PIRSF003230">
    <property type="entry name" value="YbgC"/>
    <property type="match status" value="1"/>
</dbReference>
<dbReference type="InterPro" id="IPR029069">
    <property type="entry name" value="HotDog_dom_sf"/>
</dbReference>
<dbReference type="OrthoDB" id="9800856at2"/>
<proteinExistence type="inferred from homology"/>
<organism evidence="4 5">
    <name type="scientific">Aminomonas paucivorans DSM 12260</name>
    <dbReference type="NCBI Taxonomy" id="584708"/>
    <lineage>
        <taxon>Bacteria</taxon>
        <taxon>Thermotogati</taxon>
        <taxon>Synergistota</taxon>
        <taxon>Synergistia</taxon>
        <taxon>Synergistales</taxon>
        <taxon>Synergistaceae</taxon>
        <taxon>Aminomonas</taxon>
    </lineage>
</organism>
<name>E3CWX4_9BACT</name>
<dbReference type="InterPro" id="IPR050563">
    <property type="entry name" value="4-hydroxybenzoyl-CoA_TE"/>
</dbReference>
<dbReference type="SUPFAM" id="SSF54637">
    <property type="entry name" value="Thioesterase/thiol ester dehydrase-isomerase"/>
    <property type="match status" value="1"/>
</dbReference>
<comment type="similarity">
    <text evidence="1">Belongs to the 4-hydroxybenzoyl-CoA thioesterase family.</text>
</comment>
<dbReference type="NCBIfam" id="TIGR00051">
    <property type="entry name" value="YbgC/FadM family acyl-CoA thioesterase"/>
    <property type="match status" value="1"/>
</dbReference>
<evidence type="ECO:0000256" key="2">
    <source>
        <dbReference type="ARBA" id="ARBA00022801"/>
    </source>
</evidence>
<keyword evidence="2" id="KW-0378">Hydrolase</keyword>
<dbReference type="Pfam" id="PF03061">
    <property type="entry name" value="4HBT"/>
    <property type="match status" value="1"/>
</dbReference>
<evidence type="ECO:0000259" key="3">
    <source>
        <dbReference type="Pfam" id="PF03061"/>
    </source>
</evidence>
<protein>
    <submittedName>
        <fullName evidence="4">Thioesterase superfamily protein</fullName>
    </submittedName>
</protein>
<dbReference type="GO" id="GO:0047617">
    <property type="term" value="F:fatty acyl-CoA hydrolase activity"/>
    <property type="evidence" value="ECO:0007669"/>
    <property type="project" value="TreeGrafter"/>
</dbReference>
<evidence type="ECO:0000313" key="4">
    <source>
        <dbReference type="EMBL" id="EFQ23424.1"/>
    </source>
</evidence>
<dbReference type="Gene3D" id="3.10.129.10">
    <property type="entry name" value="Hotdog Thioesterase"/>
    <property type="match status" value="1"/>
</dbReference>
<feature type="domain" description="Thioesterase" evidence="3">
    <location>
        <begin position="20"/>
        <end position="102"/>
    </location>
</feature>
<gene>
    <name evidence="4" type="ORF">Apau_0997</name>
</gene>
<keyword evidence="5" id="KW-1185">Reference proteome</keyword>
<evidence type="ECO:0000313" key="5">
    <source>
        <dbReference type="Proteomes" id="UP000005096"/>
    </source>
</evidence>
<dbReference type="HOGENOM" id="CLU_101141_3_2_0"/>
<dbReference type="InterPro" id="IPR006684">
    <property type="entry name" value="YbgC/YbaW"/>
</dbReference>
<dbReference type="CDD" id="cd00586">
    <property type="entry name" value="4HBT"/>
    <property type="match status" value="1"/>
</dbReference>
<dbReference type="RefSeq" id="WP_006300605.1">
    <property type="nucleotide sequence ID" value="NZ_CM001022.1"/>
</dbReference>
<dbReference type="eggNOG" id="COG0824">
    <property type="taxonomic scope" value="Bacteria"/>
</dbReference>